<comment type="catalytic activity">
    <reaction evidence="1">
        <text>6-phospho-D-glucono-1,5-lactone + H2O = 6-phospho-D-gluconate + H(+)</text>
        <dbReference type="Rhea" id="RHEA:12556"/>
        <dbReference type="ChEBI" id="CHEBI:15377"/>
        <dbReference type="ChEBI" id="CHEBI:15378"/>
        <dbReference type="ChEBI" id="CHEBI:57955"/>
        <dbReference type="ChEBI" id="CHEBI:58759"/>
        <dbReference type="EC" id="3.1.1.31"/>
    </reaction>
</comment>
<sequence length="331" mass="36747">MSFLGDIQKSDVAFWANAVSSDGLLILVFSAFAGVALAIMIRLLVSNHISRLFNQNAVSYTHRSRTITYFQKGKPQMGKVNILKFHSEEDVAVALAKYIADLSAKFIKENGSFSVVLSGGTLIDTLRKLLEPPYIDSIEWSKWLIFFLDERVVPLNHPDSNYKLALDGFLSKVPIPKSNIYAINDKLSPEDAADDYEGRLKQLVNKSKLKKSGSSEFANFDLMLLGMGPDGHVASLFCWHFQRFEKTKWVTFIKDSPKPPSERITFTFPLINAASEIAMVVTGEDAADAVKIALRKASNSNSCFPLPVEKVSPVGKLTWFLDNDATSGLSR</sequence>
<keyword evidence="6" id="KW-0812">Transmembrane</keyword>
<dbReference type="Gene3D" id="3.40.50.1360">
    <property type="match status" value="1"/>
</dbReference>
<gene>
    <name evidence="8" type="ORF">CTI12_AA032310</name>
</gene>
<dbReference type="GO" id="GO:0005975">
    <property type="term" value="P:carbohydrate metabolic process"/>
    <property type="evidence" value="ECO:0007669"/>
    <property type="project" value="InterPro"/>
</dbReference>
<dbReference type="Proteomes" id="UP000245207">
    <property type="component" value="Unassembled WGS sequence"/>
</dbReference>
<dbReference type="AlphaFoldDB" id="A0A2U1QGL8"/>
<evidence type="ECO:0000256" key="5">
    <source>
        <dbReference type="ARBA" id="ARBA00022801"/>
    </source>
</evidence>
<dbReference type="InterPro" id="IPR039104">
    <property type="entry name" value="6PGL"/>
</dbReference>
<dbReference type="InterPro" id="IPR005900">
    <property type="entry name" value="6-phosphogluconolactonase_DevB"/>
</dbReference>
<keyword evidence="9" id="KW-1185">Reference proteome</keyword>
<dbReference type="NCBIfam" id="TIGR01198">
    <property type="entry name" value="pgl"/>
    <property type="match status" value="1"/>
</dbReference>
<dbReference type="FunFam" id="3.40.50.1360:FF:000005">
    <property type="entry name" value="6-phosphogluconolactonase"/>
    <property type="match status" value="1"/>
</dbReference>
<dbReference type="STRING" id="35608.A0A2U1QGL8"/>
<comment type="similarity">
    <text evidence="3">Belongs to the glucosamine/galactosamine-6-phosphate isomerase family. 6-phosphogluconolactonase subfamily.</text>
</comment>
<dbReference type="InterPro" id="IPR006148">
    <property type="entry name" value="Glc/Gal-6P_isomerase"/>
</dbReference>
<organism evidence="8 9">
    <name type="scientific">Artemisia annua</name>
    <name type="common">Sweet wormwood</name>
    <dbReference type="NCBI Taxonomy" id="35608"/>
    <lineage>
        <taxon>Eukaryota</taxon>
        <taxon>Viridiplantae</taxon>
        <taxon>Streptophyta</taxon>
        <taxon>Embryophyta</taxon>
        <taxon>Tracheophyta</taxon>
        <taxon>Spermatophyta</taxon>
        <taxon>Magnoliopsida</taxon>
        <taxon>eudicotyledons</taxon>
        <taxon>Gunneridae</taxon>
        <taxon>Pentapetalae</taxon>
        <taxon>asterids</taxon>
        <taxon>campanulids</taxon>
        <taxon>Asterales</taxon>
        <taxon>Asteraceae</taxon>
        <taxon>Asteroideae</taxon>
        <taxon>Anthemideae</taxon>
        <taxon>Artemisiinae</taxon>
        <taxon>Artemisia</taxon>
    </lineage>
</organism>
<evidence type="ECO:0000256" key="4">
    <source>
        <dbReference type="ARBA" id="ARBA00013198"/>
    </source>
</evidence>
<dbReference type="GO" id="GO:0017057">
    <property type="term" value="F:6-phosphogluconolactonase activity"/>
    <property type="evidence" value="ECO:0007669"/>
    <property type="project" value="UniProtKB-EC"/>
</dbReference>
<dbReference type="CDD" id="cd01400">
    <property type="entry name" value="6PGL"/>
    <property type="match status" value="1"/>
</dbReference>
<keyword evidence="5" id="KW-0378">Hydrolase</keyword>
<accession>A0A2U1QGL8</accession>
<evidence type="ECO:0000256" key="1">
    <source>
        <dbReference type="ARBA" id="ARBA00000832"/>
    </source>
</evidence>
<evidence type="ECO:0000256" key="2">
    <source>
        <dbReference type="ARBA" id="ARBA00004961"/>
    </source>
</evidence>
<dbReference type="PANTHER" id="PTHR11054:SF9">
    <property type="entry name" value="6-PHOSPHOGLUCONOLACTONASE-RELATED"/>
    <property type="match status" value="1"/>
</dbReference>
<proteinExistence type="inferred from homology"/>
<evidence type="ECO:0000256" key="6">
    <source>
        <dbReference type="SAM" id="Phobius"/>
    </source>
</evidence>
<evidence type="ECO:0000259" key="7">
    <source>
        <dbReference type="Pfam" id="PF01182"/>
    </source>
</evidence>
<name>A0A2U1QGL8_ARTAN</name>
<reference evidence="8 9" key="1">
    <citation type="journal article" date="2018" name="Mol. Plant">
        <title>The genome of Artemisia annua provides insight into the evolution of Asteraceae family and artemisinin biosynthesis.</title>
        <authorList>
            <person name="Shen Q."/>
            <person name="Zhang L."/>
            <person name="Liao Z."/>
            <person name="Wang S."/>
            <person name="Yan T."/>
            <person name="Shi P."/>
            <person name="Liu M."/>
            <person name="Fu X."/>
            <person name="Pan Q."/>
            <person name="Wang Y."/>
            <person name="Lv Z."/>
            <person name="Lu X."/>
            <person name="Zhang F."/>
            <person name="Jiang W."/>
            <person name="Ma Y."/>
            <person name="Chen M."/>
            <person name="Hao X."/>
            <person name="Li L."/>
            <person name="Tang Y."/>
            <person name="Lv G."/>
            <person name="Zhou Y."/>
            <person name="Sun X."/>
            <person name="Brodelius P.E."/>
            <person name="Rose J.K.C."/>
            <person name="Tang K."/>
        </authorList>
    </citation>
    <scope>NUCLEOTIDE SEQUENCE [LARGE SCALE GENOMIC DNA]</scope>
    <source>
        <strain evidence="9">cv. Huhao1</strain>
        <tissue evidence="8">Leaf</tissue>
    </source>
</reference>
<comment type="caution">
    <text evidence="8">The sequence shown here is derived from an EMBL/GenBank/DDBJ whole genome shotgun (WGS) entry which is preliminary data.</text>
</comment>
<keyword evidence="6" id="KW-1133">Transmembrane helix</keyword>
<dbReference type="UniPathway" id="UPA00115"/>
<dbReference type="InterPro" id="IPR037171">
    <property type="entry name" value="NagB/RpiA_transferase-like"/>
</dbReference>
<dbReference type="PANTHER" id="PTHR11054">
    <property type="entry name" value="6-PHOSPHOGLUCONOLACTONASE"/>
    <property type="match status" value="1"/>
</dbReference>
<protein>
    <recommendedName>
        <fullName evidence="4">6-phosphogluconolactonase</fullName>
        <ecNumber evidence="4">3.1.1.31</ecNumber>
    </recommendedName>
</protein>
<dbReference type="Pfam" id="PF01182">
    <property type="entry name" value="Glucosamine_iso"/>
    <property type="match status" value="1"/>
</dbReference>
<evidence type="ECO:0000313" key="8">
    <source>
        <dbReference type="EMBL" id="PWA97140.1"/>
    </source>
</evidence>
<feature type="domain" description="Glucosamine/galactosamine-6-phosphate isomerase" evidence="7">
    <location>
        <begin position="87"/>
        <end position="319"/>
    </location>
</feature>
<dbReference type="SUPFAM" id="SSF100950">
    <property type="entry name" value="NagB/RpiA/CoA transferase-like"/>
    <property type="match status" value="1"/>
</dbReference>
<comment type="pathway">
    <text evidence="2">Carbohydrate degradation; pentose phosphate pathway; D-ribulose 5-phosphate from D-glucose 6-phosphate (oxidative stage): step 2/3.</text>
</comment>
<dbReference type="OrthoDB" id="432544at2759"/>
<evidence type="ECO:0000256" key="3">
    <source>
        <dbReference type="ARBA" id="ARBA00010662"/>
    </source>
</evidence>
<dbReference type="GO" id="GO:0006098">
    <property type="term" value="P:pentose-phosphate shunt"/>
    <property type="evidence" value="ECO:0007669"/>
    <property type="project" value="UniProtKB-UniPathway"/>
</dbReference>
<feature type="transmembrane region" description="Helical" evidence="6">
    <location>
        <begin position="24"/>
        <end position="45"/>
    </location>
</feature>
<dbReference type="EC" id="3.1.1.31" evidence="4"/>
<evidence type="ECO:0000313" key="9">
    <source>
        <dbReference type="Proteomes" id="UP000245207"/>
    </source>
</evidence>
<keyword evidence="6" id="KW-0472">Membrane</keyword>
<dbReference type="EMBL" id="PKPP01000142">
    <property type="protein sequence ID" value="PWA97140.1"/>
    <property type="molecule type" value="Genomic_DNA"/>
</dbReference>